<dbReference type="InterPro" id="IPR015421">
    <property type="entry name" value="PyrdxlP-dep_Trfase_major"/>
</dbReference>
<gene>
    <name evidence="9" type="ORF">SMC7_03000</name>
</gene>
<dbReference type="InterPro" id="IPR049316">
    <property type="entry name" value="GDC-P_C"/>
</dbReference>
<name>A0A398CUQ6_9BACT</name>
<dbReference type="InterPro" id="IPR049315">
    <property type="entry name" value="GDC-P_N"/>
</dbReference>
<dbReference type="PANTHER" id="PTHR11773">
    <property type="entry name" value="GLYCINE DEHYDROGENASE, DECARBOXYLATING"/>
    <property type="match status" value="1"/>
</dbReference>
<comment type="cofactor">
    <cofactor evidence="1">
        <name>pyridoxal 5'-phosphate</name>
        <dbReference type="ChEBI" id="CHEBI:597326"/>
    </cofactor>
</comment>
<dbReference type="FunFam" id="3.90.1150.10:FF:000014">
    <property type="entry name" value="Probable glycine dehydrogenase (decarboxylating) subunit 2"/>
    <property type="match status" value="1"/>
</dbReference>
<dbReference type="OrthoDB" id="9801272at2"/>
<dbReference type="GO" id="GO:0005960">
    <property type="term" value="C:glycine cleavage complex"/>
    <property type="evidence" value="ECO:0007669"/>
    <property type="project" value="TreeGrafter"/>
</dbReference>
<dbReference type="GO" id="GO:0016594">
    <property type="term" value="F:glycine binding"/>
    <property type="evidence" value="ECO:0007669"/>
    <property type="project" value="TreeGrafter"/>
</dbReference>
<evidence type="ECO:0000313" key="9">
    <source>
        <dbReference type="EMBL" id="RIE06293.1"/>
    </source>
</evidence>
<dbReference type="EC" id="1.4.4.2" evidence="3"/>
<keyword evidence="5" id="KW-0560">Oxidoreductase</keyword>
<dbReference type="FunFam" id="3.40.640.10:FF:000224">
    <property type="entry name" value="Probable glycine dehydrogenase (decarboxylating) subunit 2"/>
    <property type="match status" value="1"/>
</dbReference>
<sequence length="483" mass="53043">MTLFEKSVAGRSAFSFGFEEDRAVAERYIPEFARAAVKSLPQVAELDLVRHFTNLATMNYSVDTGFYPLGSCTMKYNPKINERMAADPRLTARHPLDDAAGNQGILQMEFELKESLQEITGMDDFTLQPACGAHGELTGMLIIHAYMRDHDAKRTKVLIPDSAHGTNPASASMAGFQVVTVPSNERGGVDMDALDKLMDDTVAAIMLTNPNTVGLFEENITRIAELVHARGGLLYYDGANLNALMGLIRPGDLGFDVVHLNLHKTFATPHGGGGPGAAPVGVKKFLADYLPIPVVVCRGGQYALDENRPHTIGRMSGFYGNTAVLARAYVYIKMMGRDGLLATSRAAVINANYVKALLSPYFPPAYDRPVMHETVLSAKGYDKYGVTLLDIAKRLMDYGYHPPTIYFPHFPPYAEEVMMVEPTESESKETMDSFCDALIKISQEAKENPDLLLSAPHDTVVTRVNETYAARHLITSHRDKKGT</sequence>
<comment type="caution">
    <text evidence="9">The sequence shown here is derived from an EMBL/GenBank/DDBJ whole genome shotgun (WGS) entry which is preliminary data.</text>
</comment>
<dbReference type="Gene3D" id="3.40.640.10">
    <property type="entry name" value="Type I PLP-dependent aspartate aminotransferase-like (Major domain)"/>
    <property type="match status" value="1"/>
</dbReference>
<dbReference type="Pfam" id="PF21478">
    <property type="entry name" value="GcvP2_C"/>
    <property type="match status" value="1"/>
</dbReference>
<organism evidence="9 10">
    <name type="scientific">Candidatus Cryosericum terrychapinii</name>
    <dbReference type="NCBI Taxonomy" id="2290919"/>
    <lineage>
        <taxon>Bacteria</taxon>
        <taxon>Pseudomonadati</taxon>
        <taxon>Caldisericota/Cryosericota group</taxon>
        <taxon>Candidatus Cryosericota</taxon>
        <taxon>Candidatus Cryosericia</taxon>
        <taxon>Candidatus Cryosericales</taxon>
        <taxon>Candidatus Cryosericaceae</taxon>
        <taxon>Candidatus Cryosericum</taxon>
    </lineage>
</organism>
<evidence type="ECO:0000256" key="1">
    <source>
        <dbReference type="ARBA" id="ARBA00001933"/>
    </source>
</evidence>
<dbReference type="Pfam" id="PF02347">
    <property type="entry name" value="GDC-P"/>
    <property type="match status" value="1"/>
</dbReference>
<evidence type="ECO:0000256" key="5">
    <source>
        <dbReference type="ARBA" id="ARBA00023002"/>
    </source>
</evidence>
<dbReference type="InterPro" id="IPR015422">
    <property type="entry name" value="PyrdxlP-dep_Trfase_small"/>
</dbReference>
<dbReference type="GO" id="GO:0030170">
    <property type="term" value="F:pyridoxal phosphate binding"/>
    <property type="evidence" value="ECO:0007669"/>
    <property type="project" value="TreeGrafter"/>
</dbReference>
<feature type="domain" description="Glycine dehydrogenase C-terminal" evidence="8">
    <location>
        <begin position="344"/>
        <end position="447"/>
    </location>
</feature>
<comment type="catalytic activity">
    <reaction evidence="6">
        <text>N(6)-[(R)-lipoyl]-L-lysyl-[glycine-cleavage complex H protein] + glycine + H(+) = N(6)-[(R)-S(8)-aminomethyldihydrolipoyl]-L-lysyl-[glycine-cleavage complex H protein] + CO2</text>
        <dbReference type="Rhea" id="RHEA:24304"/>
        <dbReference type="Rhea" id="RHEA-COMP:10494"/>
        <dbReference type="Rhea" id="RHEA-COMP:10495"/>
        <dbReference type="ChEBI" id="CHEBI:15378"/>
        <dbReference type="ChEBI" id="CHEBI:16526"/>
        <dbReference type="ChEBI" id="CHEBI:57305"/>
        <dbReference type="ChEBI" id="CHEBI:83099"/>
        <dbReference type="ChEBI" id="CHEBI:83143"/>
        <dbReference type="EC" id="1.4.4.2"/>
    </reaction>
</comment>
<dbReference type="GO" id="GO:0004375">
    <property type="term" value="F:glycine dehydrogenase (decarboxylating) activity"/>
    <property type="evidence" value="ECO:0007669"/>
    <property type="project" value="UniProtKB-EC"/>
</dbReference>
<evidence type="ECO:0000256" key="3">
    <source>
        <dbReference type="ARBA" id="ARBA00012134"/>
    </source>
</evidence>
<dbReference type="Gene3D" id="6.20.440.10">
    <property type="match status" value="1"/>
</dbReference>
<dbReference type="Proteomes" id="UP000266328">
    <property type="component" value="Unassembled WGS sequence"/>
</dbReference>
<dbReference type="GO" id="GO:0019464">
    <property type="term" value="P:glycine decarboxylation via glycine cleavage system"/>
    <property type="evidence" value="ECO:0007669"/>
    <property type="project" value="TreeGrafter"/>
</dbReference>
<dbReference type="EMBL" id="QXIS01000016">
    <property type="protein sequence ID" value="RIE06293.1"/>
    <property type="molecule type" value="Genomic_DNA"/>
</dbReference>
<proteinExistence type="predicted"/>
<dbReference type="NCBIfam" id="NF003346">
    <property type="entry name" value="PRK04366.1"/>
    <property type="match status" value="1"/>
</dbReference>
<dbReference type="Gene3D" id="3.90.1150.10">
    <property type="entry name" value="Aspartate Aminotransferase, domain 1"/>
    <property type="match status" value="1"/>
</dbReference>
<dbReference type="RefSeq" id="WP_119088895.1">
    <property type="nucleotide sequence ID" value="NZ_QXIS01000016.1"/>
</dbReference>
<dbReference type="GO" id="GO:0005829">
    <property type="term" value="C:cytosol"/>
    <property type="evidence" value="ECO:0007669"/>
    <property type="project" value="TreeGrafter"/>
</dbReference>
<protein>
    <recommendedName>
        <fullName evidence="3">glycine dehydrogenase (aminomethyl-transferring)</fullName>
        <ecNumber evidence="3">1.4.4.2</ecNumber>
    </recommendedName>
</protein>
<keyword evidence="10" id="KW-1185">Reference proteome</keyword>
<dbReference type="AlphaFoldDB" id="A0A398CUQ6"/>
<keyword evidence="4" id="KW-0663">Pyridoxal phosphate</keyword>
<dbReference type="InterPro" id="IPR015424">
    <property type="entry name" value="PyrdxlP-dep_Trfase"/>
</dbReference>
<evidence type="ECO:0000313" key="10">
    <source>
        <dbReference type="Proteomes" id="UP000266328"/>
    </source>
</evidence>
<evidence type="ECO:0000256" key="6">
    <source>
        <dbReference type="ARBA" id="ARBA00049026"/>
    </source>
</evidence>
<dbReference type="InterPro" id="IPR020581">
    <property type="entry name" value="GDC_P"/>
</dbReference>
<feature type="domain" description="Glycine cleavage system P-protein N-terminal" evidence="7">
    <location>
        <begin position="26"/>
        <end position="291"/>
    </location>
</feature>
<dbReference type="SUPFAM" id="SSF53383">
    <property type="entry name" value="PLP-dependent transferases"/>
    <property type="match status" value="1"/>
</dbReference>
<evidence type="ECO:0000259" key="7">
    <source>
        <dbReference type="Pfam" id="PF02347"/>
    </source>
</evidence>
<reference evidence="9 10" key="1">
    <citation type="submission" date="2018-09" db="EMBL/GenBank/DDBJ databases">
        <title>Discovery and Ecogenomic Context for Candidatus Cryosericales, a Global Caldiserica Order Active in Thawing Permafrost.</title>
        <authorList>
            <person name="Martinez M.A."/>
            <person name="Woodcroft B.J."/>
            <person name="Ignacio Espinoza J.C."/>
            <person name="Zayed A."/>
            <person name="Singleton C.M."/>
            <person name="Boyd J."/>
            <person name="Li Y.-F."/>
            <person name="Purvine S."/>
            <person name="Maughan H."/>
            <person name="Hodgkins S.B."/>
            <person name="Anderson D."/>
            <person name="Sederholm M."/>
            <person name="Temperton B."/>
            <person name="Saleska S.R."/>
            <person name="Tyson G.W."/>
            <person name="Rich V.I."/>
        </authorList>
    </citation>
    <scope>NUCLEOTIDE SEQUENCE [LARGE SCALE GENOMIC DNA]</scope>
    <source>
        <strain evidence="9 10">SMC7</strain>
    </source>
</reference>
<evidence type="ECO:0000256" key="2">
    <source>
        <dbReference type="ARBA" id="ARBA00003788"/>
    </source>
</evidence>
<evidence type="ECO:0000256" key="4">
    <source>
        <dbReference type="ARBA" id="ARBA00022898"/>
    </source>
</evidence>
<evidence type="ECO:0000259" key="8">
    <source>
        <dbReference type="Pfam" id="PF21478"/>
    </source>
</evidence>
<comment type="function">
    <text evidence="2">The glycine cleavage system catalyzes the degradation of glycine. The P protein binds the alpha-amino group of glycine through its pyridoxal phosphate cofactor; CO(2) is released and the remaining methylamine moiety is then transferred to the lipoamide cofactor of the H protein.</text>
</comment>
<accession>A0A398CUQ6</accession>
<dbReference type="PANTHER" id="PTHR11773:SF1">
    <property type="entry name" value="GLYCINE DEHYDROGENASE (DECARBOXYLATING), MITOCHONDRIAL"/>
    <property type="match status" value="1"/>
</dbReference>